<evidence type="ECO:0000256" key="5">
    <source>
        <dbReference type="ARBA" id="ARBA00022723"/>
    </source>
</evidence>
<keyword evidence="4" id="KW-0813">Transport</keyword>
<evidence type="ECO:0000256" key="1">
    <source>
        <dbReference type="ARBA" id="ARBA00001947"/>
    </source>
</evidence>
<dbReference type="Proteomes" id="UP000079169">
    <property type="component" value="Unplaced"/>
</dbReference>
<gene>
    <name evidence="24" type="primary">LOC103516372</name>
</gene>
<dbReference type="Pfam" id="PF00641">
    <property type="entry name" value="Zn_ribbon_RanBP"/>
    <property type="match status" value="2"/>
</dbReference>
<evidence type="ECO:0000256" key="11">
    <source>
        <dbReference type="ARBA" id="ARBA00023010"/>
    </source>
</evidence>
<dbReference type="InterPro" id="IPR001876">
    <property type="entry name" value="Znf_RanBP2"/>
</dbReference>
<dbReference type="InterPro" id="IPR036443">
    <property type="entry name" value="Znf_RanBP2_sf"/>
</dbReference>
<dbReference type="PROSITE" id="PS50199">
    <property type="entry name" value="ZF_RANBP2_2"/>
    <property type="match status" value="2"/>
</dbReference>
<organism evidence="23 24">
    <name type="scientific">Diaphorina citri</name>
    <name type="common">Asian citrus psyllid</name>
    <dbReference type="NCBI Taxonomy" id="121845"/>
    <lineage>
        <taxon>Eukaryota</taxon>
        <taxon>Metazoa</taxon>
        <taxon>Ecdysozoa</taxon>
        <taxon>Arthropoda</taxon>
        <taxon>Hexapoda</taxon>
        <taxon>Insecta</taxon>
        <taxon>Pterygota</taxon>
        <taxon>Neoptera</taxon>
        <taxon>Paraneoptera</taxon>
        <taxon>Hemiptera</taxon>
        <taxon>Sternorrhyncha</taxon>
        <taxon>Psylloidea</taxon>
        <taxon>Psyllidae</taxon>
        <taxon>Diaphorininae</taxon>
        <taxon>Diaphorina</taxon>
    </lineage>
</organism>
<evidence type="ECO:0000256" key="21">
    <source>
        <dbReference type="SAM" id="MobiDB-lite"/>
    </source>
</evidence>
<dbReference type="STRING" id="121845.A0A3Q0J7Z5"/>
<dbReference type="GO" id="GO:0005643">
    <property type="term" value="C:nuclear pore"/>
    <property type="evidence" value="ECO:0007669"/>
    <property type="project" value="UniProtKB-SubCell"/>
</dbReference>
<dbReference type="FunFam" id="4.10.1060.10:FF:000001">
    <property type="entry name" value="Nuclear pore complex protein Nup153"/>
    <property type="match status" value="2"/>
</dbReference>
<feature type="region of interest" description="Disordered" evidence="21">
    <location>
        <begin position="1069"/>
        <end position="1123"/>
    </location>
</feature>
<dbReference type="RefSeq" id="XP_026684589.1">
    <property type="nucleotide sequence ID" value="XM_026828788.1"/>
</dbReference>
<evidence type="ECO:0000256" key="17">
    <source>
        <dbReference type="ARBA" id="ARBA00068609"/>
    </source>
</evidence>
<dbReference type="SMART" id="SM00547">
    <property type="entry name" value="ZnF_RBZ"/>
    <property type="match status" value="3"/>
</dbReference>
<feature type="region of interest" description="Disordered" evidence="21">
    <location>
        <begin position="877"/>
        <end position="930"/>
    </location>
</feature>
<evidence type="ECO:0000256" key="2">
    <source>
        <dbReference type="ARBA" id="ARBA00004126"/>
    </source>
</evidence>
<feature type="compositionally biased region" description="Polar residues" evidence="21">
    <location>
        <begin position="910"/>
        <end position="930"/>
    </location>
</feature>
<feature type="domain" description="RanBP2-type" evidence="22">
    <location>
        <begin position="557"/>
        <end position="586"/>
    </location>
</feature>
<feature type="region of interest" description="Disordered" evidence="21">
    <location>
        <begin position="1011"/>
        <end position="1044"/>
    </location>
</feature>
<evidence type="ECO:0000256" key="3">
    <source>
        <dbReference type="ARBA" id="ARBA00004567"/>
    </source>
</evidence>
<evidence type="ECO:0000313" key="24">
    <source>
        <dbReference type="RefSeq" id="XP_026684589.1"/>
    </source>
</evidence>
<sequence>MGKETREKARNQRNSAPYNVSNSSFAKRITSKVAEYIPSSWVSGWFEGTEENEGYTPTSNPNSTQVQVEINHVDTISSGSKTTSIPNHNNVASNSNNRTSFGPSKSHGKYEKSLSCCDNGSESGESTSGCSSLVSQSNKLRVGGGLDLGKSKSLFPNRQIPTEEITKSHNKSSGPQFDTSLFNTSSPSLNKSVNLSPFYPGRTMYGGASTYRKYSLGSNKSTTSPSVFQPSLRRTSLCNQSKVNPSPTTLPKMSIVAENILKTINAMTPVTRLMTMPRPEEVNASPASLRGAAMGNGVKRKLPELQIPTVVNTNLIQLKGSERKNVLSQSIQEVLSSSSSDEDLDYSLVSNDAKRSLKEKMKRARRGKSRNEEVQTEAESQVNLPNAVLNVSTLPVIDIPLVQPNKPEPCLDISFSDPIECRNFNISSETSLLSVSSNQDSDVNNTSVNFVYNSEPSKPKPRTSITLPPVEALPNQNLSNVLNKSNVDNSGEQSKSAATSWKCDICLNKHNSGSICTSCGMPKTTKELESIKSSNDLSKNTQGSTTTKTLSESFKPAADTWECSACCVRNKAGVDTCVCCTTPKPGADLSKNTQGSTTTKPLSESFKPAADTWECSACCVRNKAGVDTCVCCTTPKPGAKPSAPTPSMTTSSSSTVGGGFGDLFKKPSGNWECPACMISNIAKPGAKPAATPTASKAMLGPKFPFATSSDSAPSFKFGIDKVDAKTSSSSDVLKPVVSTSSATPTFSFGVPPASTSAQSASTPLPAFSFGMPKAQDSSADKKETSSAPSPSLTFTSTSNSLVNSMSSKQEKPPTSTPTPTPAPSFMFKSSDSVSSASDTKTTAAATVPTFSFASPASSVSELKTNSISTTSFSFGTTNGPITKLETPKPVEVKSPNTTTEVKESPKPSLFGSTPSFLSNNSTNSQKPLTSLFGQSHTAAPALVNNTEPNKPLTNAFDDKKVTFNLTPSNGEQPPPSKMIDFGKPAVTSEPAKPNIFGAAVFEKPKENNIFAFGSSNSNNTLNSNPPPVNNAAPPPAFPSKPEANVFTFGTTSKPVNNAFPIQQTTPSANVFSFGSSSSTPQQPNAQPTPSFASPSPAPAFSFGATNSNTPNFNSVSAQPPAPAQQTVSLFGNAAPAGGNVFGNPAQPATTPMFGGGFNQPAAPTPAATPFTFGAPTNNTSAGFSFGNQNAAPASNTGFSFGGPAAPPTFDPQIRPNFNFTSGPAPTFSAQPGNASSIGARRIKKAVRRK</sequence>
<feature type="compositionally biased region" description="Low complexity" evidence="21">
    <location>
        <begin position="1014"/>
        <end position="1023"/>
    </location>
</feature>
<keyword evidence="7 20" id="KW-0863">Zinc-finger</keyword>
<accession>A0A3Q0J7Z5</accession>
<feature type="compositionally biased region" description="Polar residues" evidence="21">
    <location>
        <begin position="1079"/>
        <end position="1088"/>
    </location>
</feature>
<dbReference type="SUPFAM" id="SSF90209">
    <property type="entry name" value="Ran binding protein zinc finger-like"/>
    <property type="match status" value="2"/>
</dbReference>
<dbReference type="GO" id="GO:0006405">
    <property type="term" value="P:RNA export from nucleus"/>
    <property type="evidence" value="ECO:0007669"/>
    <property type="project" value="TreeGrafter"/>
</dbReference>
<feature type="region of interest" description="Disordered" evidence="21">
    <location>
        <begin position="357"/>
        <end position="380"/>
    </location>
</feature>
<keyword evidence="12" id="KW-0238">DNA-binding</keyword>
<feature type="region of interest" description="Disordered" evidence="21">
    <location>
        <begin position="77"/>
        <end position="118"/>
    </location>
</feature>
<feature type="region of interest" description="Disordered" evidence="21">
    <location>
        <begin position="143"/>
        <end position="174"/>
    </location>
</feature>
<evidence type="ECO:0000256" key="14">
    <source>
        <dbReference type="ARBA" id="ARBA00023136"/>
    </source>
</evidence>
<proteinExistence type="inferred from homology"/>
<evidence type="ECO:0000256" key="15">
    <source>
        <dbReference type="ARBA" id="ARBA00023242"/>
    </source>
</evidence>
<feature type="compositionally biased region" description="Basic residues" evidence="21">
    <location>
        <begin position="1240"/>
        <end position="1249"/>
    </location>
</feature>
<evidence type="ECO:0000256" key="4">
    <source>
        <dbReference type="ARBA" id="ARBA00022448"/>
    </source>
</evidence>
<feature type="region of interest" description="Disordered" evidence="21">
    <location>
        <begin position="1224"/>
        <end position="1249"/>
    </location>
</feature>
<keyword evidence="5" id="KW-0479">Metal-binding</keyword>
<dbReference type="GO" id="GO:0031965">
    <property type="term" value="C:nuclear membrane"/>
    <property type="evidence" value="ECO:0007669"/>
    <property type="project" value="UniProtKB-SubCell"/>
</dbReference>
<evidence type="ECO:0000256" key="6">
    <source>
        <dbReference type="ARBA" id="ARBA00022737"/>
    </source>
</evidence>
<keyword evidence="8" id="KW-0509">mRNA transport</keyword>
<feature type="compositionally biased region" description="Low complexity" evidence="21">
    <location>
        <begin position="795"/>
        <end position="807"/>
    </location>
</feature>
<keyword evidence="13" id="KW-0906">Nuclear pore complex</keyword>
<keyword evidence="14" id="KW-0472">Membrane</keyword>
<feature type="compositionally biased region" description="Polar residues" evidence="21">
    <location>
        <begin position="1224"/>
        <end position="1236"/>
    </location>
</feature>
<comment type="similarity">
    <text evidence="16">Belongs to the NUP153 family.</text>
</comment>
<evidence type="ECO:0000256" key="16">
    <source>
        <dbReference type="ARBA" id="ARBA00060842"/>
    </source>
</evidence>
<feature type="compositionally biased region" description="Polar residues" evidence="21">
    <location>
        <begin position="12"/>
        <end position="24"/>
    </location>
</feature>
<dbReference type="PaxDb" id="121845-A0A3Q0J7Z5"/>
<feature type="region of interest" description="Disordered" evidence="21">
    <location>
        <begin position="962"/>
        <end position="985"/>
    </location>
</feature>
<evidence type="ECO:0000256" key="18">
    <source>
        <dbReference type="ARBA" id="ARBA00078197"/>
    </source>
</evidence>
<keyword evidence="9" id="KW-0862">Zinc</keyword>
<dbReference type="PANTHER" id="PTHR23193">
    <property type="entry name" value="NUCLEAR PORE COMPLEX PROTEIN NUP"/>
    <property type="match status" value="1"/>
</dbReference>
<evidence type="ECO:0000256" key="19">
    <source>
        <dbReference type="ARBA" id="ARBA00079437"/>
    </source>
</evidence>
<dbReference type="GO" id="GO:0017056">
    <property type="term" value="F:structural constituent of nuclear pore"/>
    <property type="evidence" value="ECO:0007669"/>
    <property type="project" value="TreeGrafter"/>
</dbReference>
<dbReference type="AlphaFoldDB" id="A0A3Q0J7Z5"/>
<dbReference type="CTD" id="9972"/>
<dbReference type="GO" id="GO:0008139">
    <property type="term" value="F:nuclear localization sequence binding"/>
    <property type="evidence" value="ECO:0007669"/>
    <property type="project" value="TreeGrafter"/>
</dbReference>
<dbReference type="PANTHER" id="PTHR23193:SF23">
    <property type="entry name" value="NUCLEAR PORE COMPLEX PROTEIN NUP153"/>
    <property type="match status" value="1"/>
</dbReference>
<comment type="cofactor">
    <cofactor evidence="1">
        <name>Zn(2+)</name>
        <dbReference type="ChEBI" id="CHEBI:29105"/>
    </cofactor>
</comment>
<feature type="domain" description="RanBP2-type" evidence="22">
    <location>
        <begin position="609"/>
        <end position="638"/>
    </location>
</feature>
<feature type="compositionally biased region" description="Pro residues" evidence="21">
    <location>
        <begin position="1024"/>
        <end position="1038"/>
    </location>
</feature>
<dbReference type="GO" id="GO:0006606">
    <property type="term" value="P:protein import into nucleus"/>
    <property type="evidence" value="ECO:0007669"/>
    <property type="project" value="TreeGrafter"/>
</dbReference>
<evidence type="ECO:0000256" key="7">
    <source>
        <dbReference type="ARBA" id="ARBA00022771"/>
    </source>
</evidence>
<keyword evidence="23" id="KW-1185">Reference proteome</keyword>
<evidence type="ECO:0000256" key="12">
    <source>
        <dbReference type="ARBA" id="ARBA00023125"/>
    </source>
</evidence>
<dbReference type="PROSITE" id="PS01358">
    <property type="entry name" value="ZF_RANBP2_1"/>
    <property type="match status" value="2"/>
</dbReference>
<evidence type="ECO:0000256" key="13">
    <source>
        <dbReference type="ARBA" id="ARBA00023132"/>
    </source>
</evidence>
<keyword evidence="6" id="KW-0677">Repeat</keyword>
<evidence type="ECO:0000256" key="10">
    <source>
        <dbReference type="ARBA" id="ARBA00022927"/>
    </source>
</evidence>
<dbReference type="GO" id="GO:0008270">
    <property type="term" value="F:zinc ion binding"/>
    <property type="evidence" value="ECO:0007669"/>
    <property type="project" value="UniProtKB-KW"/>
</dbReference>
<feature type="compositionally biased region" description="Basic and acidic residues" evidence="21">
    <location>
        <begin position="1"/>
        <end position="10"/>
    </location>
</feature>
<evidence type="ECO:0000256" key="9">
    <source>
        <dbReference type="ARBA" id="ARBA00022833"/>
    </source>
</evidence>
<dbReference type="InterPro" id="IPR026054">
    <property type="entry name" value="Nucleoporin"/>
</dbReference>
<feature type="compositionally biased region" description="Low complexity" evidence="21">
    <location>
        <begin position="87"/>
        <end position="100"/>
    </location>
</feature>
<keyword evidence="10" id="KW-0653">Protein transport</keyword>
<evidence type="ECO:0000259" key="22">
    <source>
        <dbReference type="PROSITE" id="PS50199"/>
    </source>
</evidence>
<protein>
    <recommendedName>
        <fullName evidence="17">Nuclear pore complex protein Nup153</fullName>
    </recommendedName>
    <alternativeName>
        <fullName evidence="19">153 kDa nucleoporin</fullName>
    </alternativeName>
    <alternativeName>
        <fullName evidence="18">Nucleoporin Nup153</fullName>
    </alternativeName>
</protein>
<name>A0A3Q0J7Z5_DIACI</name>
<keyword evidence="11" id="KW-0811">Translocation</keyword>
<evidence type="ECO:0000256" key="8">
    <source>
        <dbReference type="ARBA" id="ARBA00022816"/>
    </source>
</evidence>
<feature type="region of interest" description="Disordered" evidence="21">
    <location>
        <begin position="1"/>
        <end position="24"/>
    </location>
</feature>
<feature type="compositionally biased region" description="Polar residues" evidence="21">
    <location>
        <begin position="785"/>
        <end position="794"/>
    </location>
</feature>
<feature type="region of interest" description="Disordered" evidence="21">
    <location>
        <begin position="752"/>
        <end position="833"/>
    </location>
</feature>
<reference evidence="24" key="1">
    <citation type="submission" date="2025-08" db="UniProtKB">
        <authorList>
            <consortium name="RefSeq"/>
        </authorList>
    </citation>
    <scope>IDENTIFICATION</scope>
</reference>
<keyword evidence="15" id="KW-0539">Nucleus</keyword>
<evidence type="ECO:0000313" key="23">
    <source>
        <dbReference type="Proteomes" id="UP000079169"/>
    </source>
</evidence>
<dbReference type="KEGG" id="dci:103516372"/>
<feature type="compositionally biased region" description="Polar residues" evidence="21">
    <location>
        <begin position="1103"/>
        <end position="1123"/>
    </location>
</feature>
<dbReference type="Gene3D" id="4.10.1060.10">
    <property type="entry name" value="Zinc finger, RanBP2-type"/>
    <property type="match status" value="2"/>
</dbReference>
<evidence type="ECO:0000256" key="20">
    <source>
        <dbReference type="PROSITE-ProRule" id="PRU00322"/>
    </source>
</evidence>
<dbReference type="GO" id="GO:0003677">
    <property type="term" value="F:DNA binding"/>
    <property type="evidence" value="ECO:0007669"/>
    <property type="project" value="UniProtKB-KW"/>
</dbReference>
<feature type="compositionally biased region" description="Low complexity" evidence="21">
    <location>
        <begin position="752"/>
        <end position="766"/>
    </location>
</feature>
<comment type="subcellular location">
    <subcellularLocation>
        <location evidence="2">Nucleus membrane</location>
    </subcellularLocation>
    <subcellularLocation>
        <location evidence="3">Nucleus</location>
        <location evidence="3">Nuclear pore complex</location>
    </subcellularLocation>
</comment>
<dbReference type="GO" id="GO:0051028">
    <property type="term" value="P:mRNA transport"/>
    <property type="evidence" value="ECO:0007669"/>
    <property type="project" value="UniProtKB-KW"/>
</dbReference>
<dbReference type="GeneID" id="103516372"/>
<feature type="compositionally biased region" description="Polar residues" evidence="21">
    <location>
        <begin position="77"/>
        <end position="86"/>
    </location>
</feature>
<feature type="compositionally biased region" description="Low complexity" evidence="21">
    <location>
        <begin position="1089"/>
        <end position="1102"/>
    </location>
</feature>